<feature type="transmembrane region" description="Helical" evidence="6">
    <location>
        <begin position="269"/>
        <end position="287"/>
    </location>
</feature>
<evidence type="ECO:0000256" key="4">
    <source>
        <dbReference type="ARBA" id="ARBA00022989"/>
    </source>
</evidence>
<evidence type="ECO:0000256" key="5">
    <source>
        <dbReference type="ARBA" id="ARBA00023136"/>
    </source>
</evidence>
<keyword evidence="2" id="KW-1003">Cell membrane</keyword>
<feature type="transmembrane region" description="Helical" evidence="6">
    <location>
        <begin position="12"/>
        <end position="29"/>
    </location>
</feature>
<dbReference type="Proteomes" id="UP001431572">
    <property type="component" value="Chromosome 2"/>
</dbReference>
<dbReference type="Pfam" id="PF02653">
    <property type="entry name" value="BPD_transp_2"/>
    <property type="match status" value="1"/>
</dbReference>
<feature type="transmembrane region" description="Helical" evidence="6">
    <location>
        <begin position="232"/>
        <end position="257"/>
    </location>
</feature>
<dbReference type="PANTHER" id="PTHR30482">
    <property type="entry name" value="HIGH-AFFINITY BRANCHED-CHAIN AMINO ACID TRANSPORT SYSTEM PERMEASE"/>
    <property type="match status" value="1"/>
</dbReference>
<dbReference type="PANTHER" id="PTHR30482:SF10">
    <property type="entry name" value="HIGH-AFFINITY BRANCHED-CHAIN AMINO ACID TRANSPORT PROTEIN BRAE"/>
    <property type="match status" value="1"/>
</dbReference>
<dbReference type="GO" id="GO:0015658">
    <property type="term" value="F:branched-chain amino acid transmembrane transporter activity"/>
    <property type="evidence" value="ECO:0007669"/>
    <property type="project" value="InterPro"/>
</dbReference>
<name>A0A8T7M8H6_9CHLR</name>
<protein>
    <submittedName>
        <fullName evidence="7">Branched-chain amino acid ABC transporter permease</fullName>
    </submittedName>
</protein>
<dbReference type="GO" id="GO:0005886">
    <property type="term" value="C:plasma membrane"/>
    <property type="evidence" value="ECO:0007669"/>
    <property type="project" value="UniProtKB-SubCell"/>
</dbReference>
<evidence type="ECO:0000256" key="3">
    <source>
        <dbReference type="ARBA" id="ARBA00022692"/>
    </source>
</evidence>
<evidence type="ECO:0000313" key="9">
    <source>
        <dbReference type="Proteomes" id="UP000521676"/>
    </source>
</evidence>
<sequence>MPDFISNNIATINFSLINIALGLSIFITLFTGMLSLANAGFMAIGAYTAAVIATRTDFPLFGGFLLAIIVAVVVAIIFGLLIVRLREIFLAIATLGFGEIVRIFFLNGDKVVKAFTGDENTNVFNGAEGITIKYKSPQDILGLPETTWPLLLYVAVLIYFMITLQKSRFGRVLSAIRLDESAASTLGINVVRYRLLAFVIGAGIAAGAGALSTPIVRVIEPRNYVFGRAVDILASAVLGGMTTWIGPVLGAILLTALPEILRFLKDQREIVNGLIIMIAIIYLPRGISDPRFWSSLWRKRKSGQGNAAEVATEKEKEVKTG</sequence>
<feature type="transmembrane region" description="Helical" evidence="6">
    <location>
        <begin position="146"/>
        <end position="164"/>
    </location>
</feature>
<dbReference type="InterPro" id="IPR043428">
    <property type="entry name" value="LivM-like"/>
</dbReference>
<keyword evidence="3 6" id="KW-0812">Transmembrane</keyword>
<keyword evidence="10" id="KW-1185">Reference proteome</keyword>
<keyword evidence="5 6" id="KW-0472">Membrane</keyword>
<proteinExistence type="predicted"/>
<comment type="subcellular location">
    <subcellularLocation>
        <location evidence="1">Cell membrane</location>
        <topology evidence="1">Multi-pass membrane protein</topology>
    </subcellularLocation>
</comment>
<reference evidence="8" key="2">
    <citation type="journal article" date="2024" name="Nature">
        <title>Anoxygenic phototroph of the Chloroflexota uses a type I reaction centre.</title>
        <authorList>
            <person name="Tsuji J.M."/>
            <person name="Shaw N.A."/>
            <person name="Nagashima S."/>
            <person name="Venkiteswaran J.J."/>
            <person name="Schiff S.L."/>
            <person name="Watanabe T."/>
            <person name="Fukui M."/>
            <person name="Hanada S."/>
            <person name="Tank M."/>
            <person name="Neufeld J.D."/>
        </authorList>
    </citation>
    <scope>NUCLEOTIDE SEQUENCE</scope>
    <source>
        <strain evidence="8">L227-S17</strain>
    </source>
</reference>
<reference evidence="7 9" key="1">
    <citation type="submission" date="2020-06" db="EMBL/GenBank/DDBJ databases">
        <title>Anoxygenic phototrophic Chloroflexota member uses a Type I reaction center.</title>
        <authorList>
            <person name="Tsuji J.M."/>
            <person name="Shaw N.A."/>
            <person name="Nagashima S."/>
            <person name="Venkiteswaran J."/>
            <person name="Schiff S.L."/>
            <person name="Hanada S."/>
            <person name="Tank M."/>
            <person name="Neufeld J.D."/>
        </authorList>
    </citation>
    <scope>NUCLEOTIDE SEQUENCE [LARGE SCALE GENOMIC DNA]</scope>
    <source>
        <strain evidence="7">L227-S17</strain>
    </source>
</reference>
<dbReference type="EMBL" id="JACATZ010000003">
    <property type="protein sequence ID" value="NWJ48440.1"/>
    <property type="molecule type" value="Genomic_DNA"/>
</dbReference>
<organism evidence="7 9">
    <name type="scientific">Candidatus Chlorohelix allophototropha</name>
    <dbReference type="NCBI Taxonomy" id="3003348"/>
    <lineage>
        <taxon>Bacteria</taxon>
        <taxon>Bacillati</taxon>
        <taxon>Chloroflexota</taxon>
        <taxon>Chloroflexia</taxon>
        <taxon>Candidatus Chloroheliales</taxon>
        <taxon>Candidatus Chloroheliaceae</taxon>
        <taxon>Candidatus Chlorohelix</taxon>
    </lineage>
</organism>
<feature type="transmembrane region" description="Helical" evidence="6">
    <location>
        <begin position="60"/>
        <end position="81"/>
    </location>
</feature>
<dbReference type="EMBL" id="CP128400">
    <property type="protein sequence ID" value="WJW68374.1"/>
    <property type="molecule type" value="Genomic_DNA"/>
</dbReference>
<accession>A0A8T7M8H6</accession>
<evidence type="ECO:0000256" key="1">
    <source>
        <dbReference type="ARBA" id="ARBA00004651"/>
    </source>
</evidence>
<feature type="transmembrane region" description="Helical" evidence="6">
    <location>
        <begin position="88"/>
        <end position="105"/>
    </location>
</feature>
<evidence type="ECO:0000256" key="6">
    <source>
        <dbReference type="SAM" id="Phobius"/>
    </source>
</evidence>
<dbReference type="AlphaFoldDB" id="A0A8T7M8H6"/>
<dbReference type="RefSeq" id="WP_341470279.1">
    <property type="nucleotide sequence ID" value="NZ_CP128400.1"/>
</dbReference>
<keyword evidence="4 6" id="KW-1133">Transmembrane helix</keyword>
<evidence type="ECO:0000313" key="8">
    <source>
        <dbReference type="EMBL" id="WJW68374.1"/>
    </source>
</evidence>
<evidence type="ECO:0000313" key="10">
    <source>
        <dbReference type="Proteomes" id="UP001431572"/>
    </source>
</evidence>
<evidence type="ECO:0000313" key="7">
    <source>
        <dbReference type="EMBL" id="NWJ48440.1"/>
    </source>
</evidence>
<feature type="transmembrane region" description="Helical" evidence="6">
    <location>
        <begin position="195"/>
        <end position="212"/>
    </location>
</feature>
<gene>
    <name evidence="7" type="ORF">HXX08_21500</name>
    <name evidence="8" type="ORF">OZ401_003984</name>
</gene>
<dbReference type="Proteomes" id="UP000521676">
    <property type="component" value="Unassembled WGS sequence"/>
</dbReference>
<evidence type="ECO:0000256" key="2">
    <source>
        <dbReference type="ARBA" id="ARBA00022475"/>
    </source>
</evidence>
<dbReference type="InterPro" id="IPR001851">
    <property type="entry name" value="ABC_transp_permease"/>
</dbReference>
<dbReference type="CDD" id="cd06581">
    <property type="entry name" value="TM_PBP1_LivM_like"/>
    <property type="match status" value="1"/>
</dbReference>